<name>A0A8D0DLL3_SALMN</name>
<organism evidence="2 3">
    <name type="scientific">Salvator merianae</name>
    <name type="common">Argentine black and white tegu</name>
    <name type="synonym">Tupinambis merianae</name>
    <dbReference type="NCBI Taxonomy" id="96440"/>
    <lineage>
        <taxon>Eukaryota</taxon>
        <taxon>Metazoa</taxon>
        <taxon>Chordata</taxon>
        <taxon>Craniata</taxon>
        <taxon>Vertebrata</taxon>
        <taxon>Euteleostomi</taxon>
        <taxon>Lepidosauria</taxon>
        <taxon>Squamata</taxon>
        <taxon>Bifurcata</taxon>
        <taxon>Unidentata</taxon>
        <taxon>Episquamata</taxon>
        <taxon>Laterata</taxon>
        <taxon>Teiioidea</taxon>
        <taxon>Teiidae</taxon>
        <taxon>Salvator</taxon>
    </lineage>
</organism>
<sequence length="144" mass="16885">MMFMLEPTCLQVASPPLSMALHEMDHGLISQLLVDSEESLNVCTEKMQASSPYNWSTDWSFWISSSTYKYRNEEFKRQFSHLPDLERLVVDYACALQKDILLQGRLYLSENWLCFYSNIFRWETTVRWAFVCVCVCVCVCSFVC</sequence>
<dbReference type="InterPro" id="IPR011993">
    <property type="entry name" value="PH-like_dom_sf"/>
</dbReference>
<dbReference type="InterPro" id="IPR004182">
    <property type="entry name" value="GRAM"/>
</dbReference>
<dbReference type="GO" id="GO:0140268">
    <property type="term" value="C:endoplasmic reticulum-plasma membrane contact site"/>
    <property type="evidence" value="ECO:0007669"/>
    <property type="project" value="TreeGrafter"/>
</dbReference>
<reference evidence="2" key="2">
    <citation type="submission" date="2025-09" db="UniProtKB">
        <authorList>
            <consortium name="Ensembl"/>
        </authorList>
    </citation>
    <scope>IDENTIFICATION</scope>
</reference>
<dbReference type="GeneTree" id="ENSGT00940000158013"/>
<dbReference type="InterPro" id="IPR051482">
    <property type="entry name" value="Cholesterol_transport"/>
</dbReference>
<dbReference type="Ensembl" id="ENSSMRT00000007986.1">
    <property type="protein sequence ID" value="ENSSMRP00000006807.1"/>
    <property type="gene ID" value="ENSSMRG00000005521.1"/>
</dbReference>
<dbReference type="GO" id="GO:0005789">
    <property type="term" value="C:endoplasmic reticulum membrane"/>
    <property type="evidence" value="ECO:0007669"/>
    <property type="project" value="TreeGrafter"/>
</dbReference>
<dbReference type="Gene3D" id="2.30.29.30">
    <property type="entry name" value="Pleckstrin-homology domain (PH domain)/Phosphotyrosine-binding domain (PTB)"/>
    <property type="match status" value="1"/>
</dbReference>
<protein>
    <recommendedName>
        <fullName evidence="1">GRAM domain-containing protein</fullName>
    </recommendedName>
</protein>
<feature type="domain" description="GRAM" evidence="1">
    <location>
        <begin position="73"/>
        <end position="141"/>
    </location>
</feature>
<evidence type="ECO:0000259" key="1">
    <source>
        <dbReference type="SMART" id="SM00568"/>
    </source>
</evidence>
<proteinExistence type="predicted"/>
<dbReference type="GO" id="GO:0120020">
    <property type="term" value="F:cholesterol transfer activity"/>
    <property type="evidence" value="ECO:0007669"/>
    <property type="project" value="TreeGrafter"/>
</dbReference>
<dbReference type="PANTHER" id="PTHR23319:SF1">
    <property type="entry name" value="PROTEIN ASTER-C"/>
    <property type="match status" value="1"/>
</dbReference>
<dbReference type="AlphaFoldDB" id="A0A8D0DLL3"/>
<dbReference type="Pfam" id="PF02893">
    <property type="entry name" value="GRAM"/>
    <property type="match status" value="1"/>
</dbReference>
<dbReference type="Proteomes" id="UP000694421">
    <property type="component" value="Unplaced"/>
</dbReference>
<dbReference type="GO" id="GO:0005886">
    <property type="term" value="C:plasma membrane"/>
    <property type="evidence" value="ECO:0007669"/>
    <property type="project" value="TreeGrafter"/>
</dbReference>
<evidence type="ECO:0000313" key="3">
    <source>
        <dbReference type="Proteomes" id="UP000694421"/>
    </source>
</evidence>
<accession>A0A8D0DLL3</accession>
<dbReference type="GO" id="GO:0032366">
    <property type="term" value="P:intracellular sterol transport"/>
    <property type="evidence" value="ECO:0007669"/>
    <property type="project" value="TreeGrafter"/>
</dbReference>
<reference evidence="2" key="1">
    <citation type="submission" date="2025-08" db="UniProtKB">
        <authorList>
            <consortium name="Ensembl"/>
        </authorList>
    </citation>
    <scope>IDENTIFICATION</scope>
</reference>
<keyword evidence="3" id="KW-1185">Reference proteome</keyword>
<dbReference type="PANTHER" id="PTHR23319">
    <property type="entry name" value="GRAM DOMAIN CONTAINING 1B, ISOFORM E"/>
    <property type="match status" value="1"/>
</dbReference>
<evidence type="ECO:0000313" key="2">
    <source>
        <dbReference type="Ensembl" id="ENSSMRP00000006807.1"/>
    </source>
</evidence>
<dbReference type="GO" id="GO:0015485">
    <property type="term" value="F:cholesterol binding"/>
    <property type="evidence" value="ECO:0007669"/>
    <property type="project" value="TreeGrafter"/>
</dbReference>
<dbReference type="SMART" id="SM00568">
    <property type="entry name" value="GRAM"/>
    <property type="match status" value="1"/>
</dbReference>